<dbReference type="Pfam" id="PF04185">
    <property type="entry name" value="Phosphoesterase"/>
    <property type="match status" value="1"/>
</dbReference>
<gene>
    <name evidence="2" type="ORF">GCM10023143_32310</name>
</gene>
<accession>A0ABP8G7P4</accession>
<dbReference type="EMBL" id="BAABFN010000022">
    <property type="protein sequence ID" value="GAA4319110.1"/>
    <property type="molecule type" value="Genomic_DNA"/>
</dbReference>
<keyword evidence="1" id="KW-0378">Hydrolase</keyword>
<dbReference type="NCBIfam" id="TIGR02276">
    <property type="entry name" value="beta_rpt_yvtn"/>
    <property type="match status" value="1"/>
</dbReference>
<dbReference type="InterPro" id="IPR015943">
    <property type="entry name" value="WD40/YVTN_repeat-like_dom_sf"/>
</dbReference>
<comment type="caution">
    <text evidence="2">The sequence shown here is derived from an EMBL/GenBank/DDBJ whole genome shotgun (WGS) entry which is preliminary data.</text>
</comment>
<dbReference type="InterPro" id="IPR051200">
    <property type="entry name" value="Host-pathogen_enzymatic-act"/>
</dbReference>
<reference evidence="3" key="1">
    <citation type="journal article" date="2019" name="Int. J. Syst. Evol. Microbiol.">
        <title>The Global Catalogue of Microorganisms (GCM) 10K type strain sequencing project: providing services to taxonomists for standard genome sequencing and annotation.</title>
        <authorList>
            <consortium name="The Broad Institute Genomics Platform"/>
            <consortium name="The Broad Institute Genome Sequencing Center for Infectious Disease"/>
            <person name="Wu L."/>
            <person name="Ma J."/>
        </authorList>
    </citation>
    <scope>NUCLEOTIDE SEQUENCE [LARGE SCALE GENOMIC DNA]</scope>
    <source>
        <strain evidence="3">JCM 17664</strain>
    </source>
</reference>
<protein>
    <recommendedName>
        <fullName evidence="4">Bifunctional YncE family protein/alkaline phosphatase family protein</fullName>
    </recommendedName>
</protein>
<evidence type="ECO:0000313" key="2">
    <source>
        <dbReference type="EMBL" id="GAA4319110.1"/>
    </source>
</evidence>
<dbReference type="SUPFAM" id="SSF51004">
    <property type="entry name" value="C-terminal (heme d1) domain of cytochrome cd1-nitrite reductase"/>
    <property type="match status" value="1"/>
</dbReference>
<organism evidence="2 3">
    <name type="scientific">Compostibacter hankyongensis</name>
    <dbReference type="NCBI Taxonomy" id="1007089"/>
    <lineage>
        <taxon>Bacteria</taxon>
        <taxon>Pseudomonadati</taxon>
        <taxon>Bacteroidota</taxon>
        <taxon>Chitinophagia</taxon>
        <taxon>Chitinophagales</taxon>
        <taxon>Chitinophagaceae</taxon>
        <taxon>Compostibacter</taxon>
    </lineage>
</organism>
<dbReference type="Gene3D" id="3.40.720.10">
    <property type="entry name" value="Alkaline Phosphatase, subunit A"/>
    <property type="match status" value="1"/>
</dbReference>
<name>A0ABP8G7P4_9BACT</name>
<evidence type="ECO:0000256" key="1">
    <source>
        <dbReference type="ARBA" id="ARBA00022801"/>
    </source>
</evidence>
<dbReference type="Pfam" id="PF10282">
    <property type="entry name" value="Lactonase"/>
    <property type="match status" value="1"/>
</dbReference>
<dbReference type="InterPro" id="IPR007312">
    <property type="entry name" value="Phosphoesterase"/>
</dbReference>
<dbReference type="Proteomes" id="UP001501207">
    <property type="component" value="Unassembled WGS sequence"/>
</dbReference>
<dbReference type="PANTHER" id="PTHR47197:SF3">
    <property type="entry name" value="DIHYDRO-HEME D1 DEHYDROGENASE"/>
    <property type="match status" value="1"/>
</dbReference>
<keyword evidence="3" id="KW-1185">Reference proteome</keyword>
<dbReference type="RefSeq" id="WP_344981297.1">
    <property type="nucleotide sequence ID" value="NZ_BAABFN010000022.1"/>
</dbReference>
<dbReference type="InterPro" id="IPR011964">
    <property type="entry name" value="YVTN_b-propeller_repeat"/>
</dbReference>
<evidence type="ECO:0000313" key="3">
    <source>
        <dbReference type="Proteomes" id="UP001501207"/>
    </source>
</evidence>
<proteinExistence type="predicted"/>
<evidence type="ECO:0008006" key="4">
    <source>
        <dbReference type="Google" id="ProtNLM"/>
    </source>
</evidence>
<dbReference type="PANTHER" id="PTHR47197">
    <property type="entry name" value="PROTEIN NIRF"/>
    <property type="match status" value="1"/>
</dbReference>
<sequence>MKISALLLSVCLVSQVYGQTLQELDRKRLRLPNGWSLTSVGKQLTLGDLPLNLVVSHNKKMLAVTNNGQSTQSIELFDVKSERRLDSVAIPKSWYGLAFDDRDQYLYASGGNDNWIVRYKIDRGRLVENDKYVLGKPWPNPVSPGGLAVDGKGGYLYTVGVYDSCLYVMSLQRKNILHKIHLSGVPYTCLLSGDKKRLYVSLWGGQKVLVYNTGTARITGQIPVGSHPNEMCLSKDGRYLYVANADDNSISVISTAASKVVETLNAALYPNAPSGSTSNGVALSDDGKTLYIANADNNCLALFDVSVPEKSRSLGFIPVGWYPTSVKIIGRDIYVTNGKGLSSLANPYGPNPVNTAQNVIYQEGDTTPHKIPVQYIAGMFKGTLSIIKAPSEEQLGIYSRAVYQNTPYSKEKELVTQGQPGNPIPFKVGAASPIKHVFYIIKENRTYDQVLGDVKEGNGDPSLVLFGKKITPNQHKLVQEFVLLDNFYVDAEVSMDGHNWSMGAYANDYLEKTWPTSYGGRGGYYSGEGEMEMGNNKNGFIWNNCARNHVSYRTYGEFMGDEKPNIPALVGHQAPYRSWDLNFRDTARFSQWKKDFDSLVARNAVPGLCTIRFGNDHTQGLRKGAPTPFAQVADNDLAVGLFIDYLSKSPVWKSSVVFILEDDAQNGPDHVDAHRSPLYVAGPYVKRHHVDHTMYSTSGVLRTIELILGLPPMSQYDAAATPLWQSFTADADLSPFDHVPAQVDLDDVNRQESRVARLSAAMNFSKEDAVPDNLFNEVLWQGIKGIAAPAPKRAAFVKAGLVHEDDDD</sequence>
<dbReference type="Gene3D" id="2.130.10.10">
    <property type="entry name" value="YVTN repeat-like/Quinoprotein amine dehydrogenase"/>
    <property type="match status" value="3"/>
</dbReference>
<dbReference type="InterPro" id="IPR017850">
    <property type="entry name" value="Alkaline_phosphatase_core_sf"/>
</dbReference>
<dbReference type="SUPFAM" id="SSF53649">
    <property type="entry name" value="Alkaline phosphatase-like"/>
    <property type="match status" value="1"/>
</dbReference>
<dbReference type="InterPro" id="IPR011048">
    <property type="entry name" value="Haem_d1_sf"/>
</dbReference>
<dbReference type="InterPro" id="IPR019405">
    <property type="entry name" value="Lactonase_7-beta_prop"/>
</dbReference>